<protein>
    <submittedName>
        <fullName evidence="2">Uncharacterized protein</fullName>
    </submittedName>
</protein>
<accession>A0A9P4NXG0</accession>
<dbReference type="AlphaFoldDB" id="A0A9P4NXG0"/>
<evidence type="ECO:0000256" key="1">
    <source>
        <dbReference type="SAM" id="Phobius"/>
    </source>
</evidence>
<feature type="transmembrane region" description="Helical" evidence="1">
    <location>
        <begin position="54"/>
        <end position="72"/>
    </location>
</feature>
<reference evidence="2" key="1">
    <citation type="journal article" date="2020" name="Stud. Mycol.">
        <title>101 Dothideomycetes genomes: a test case for predicting lifestyles and emergence of pathogens.</title>
        <authorList>
            <person name="Haridas S."/>
            <person name="Albert R."/>
            <person name="Binder M."/>
            <person name="Bloem J."/>
            <person name="Labutti K."/>
            <person name="Salamov A."/>
            <person name="Andreopoulos B."/>
            <person name="Baker S."/>
            <person name="Barry K."/>
            <person name="Bills G."/>
            <person name="Bluhm B."/>
            <person name="Cannon C."/>
            <person name="Castanera R."/>
            <person name="Culley D."/>
            <person name="Daum C."/>
            <person name="Ezra D."/>
            <person name="Gonzalez J."/>
            <person name="Henrissat B."/>
            <person name="Kuo A."/>
            <person name="Liang C."/>
            <person name="Lipzen A."/>
            <person name="Lutzoni F."/>
            <person name="Magnuson J."/>
            <person name="Mondo S."/>
            <person name="Nolan M."/>
            <person name="Ohm R."/>
            <person name="Pangilinan J."/>
            <person name="Park H.-J."/>
            <person name="Ramirez L."/>
            <person name="Alfaro M."/>
            <person name="Sun H."/>
            <person name="Tritt A."/>
            <person name="Yoshinaga Y."/>
            <person name="Zwiers L.-H."/>
            <person name="Turgeon B."/>
            <person name="Goodwin S."/>
            <person name="Spatafora J."/>
            <person name="Crous P."/>
            <person name="Grigoriev I."/>
        </authorList>
    </citation>
    <scope>NUCLEOTIDE SEQUENCE</scope>
    <source>
        <strain evidence="2">CBS 130266</strain>
    </source>
</reference>
<keyword evidence="1" id="KW-0472">Membrane</keyword>
<dbReference type="EMBL" id="MU007021">
    <property type="protein sequence ID" value="KAF2433425.1"/>
    <property type="molecule type" value="Genomic_DNA"/>
</dbReference>
<gene>
    <name evidence="2" type="ORF">EJ08DRAFT_78879</name>
</gene>
<feature type="transmembrane region" description="Helical" evidence="1">
    <location>
        <begin position="20"/>
        <end position="42"/>
    </location>
</feature>
<evidence type="ECO:0000313" key="2">
    <source>
        <dbReference type="EMBL" id="KAF2433425.1"/>
    </source>
</evidence>
<dbReference type="Proteomes" id="UP000800235">
    <property type="component" value="Unassembled WGS sequence"/>
</dbReference>
<evidence type="ECO:0000313" key="3">
    <source>
        <dbReference type="Proteomes" id="UP000800235"/>
    </source>
</evidence>
<proteinExistence type="predicted"/>
<comment type="caution">
    <text evidence="2">The sequence shown here is derived from an EMBL/GenBank/DDBJ whole genome shotgun (WGS) entry which is preliminary data.</text>
</comment>
<sequence length="75" mass="8196">MPSIVLSGYIDRLAGYDGSCVCFVTSGVFVLPFSLFLHQVWLRSIFSNESLCPPIMTQSCFSLLVIVICSAVKMG</sequence>
<keyword evidence="1" id="KW-0812">Transmembrane</keyword>
<keyword evidence="3" id="KW-1185">Reference proteome</keyword>
<organism evidence="2 3">
    <name type="scientific">Tothia fuscella</name>
    <dbReference type="NCBI Taxonomy" id="1048955"/>
    <lineage>
        <taxon>Eukaryota</taxon>
        <taxon>Fungi</taxon>
        <taxon>Dikarya</taxon>
        <taxon>Ascomycota</taxon>
        <taxon>Pezizomycotina</taxon>
        <taxon>Dothideomycetes</taxon>
        <taxon>Pleosporomycetidae</taxon>
        <taxon>Venturiales</taxon>
        <taxon>Cylindrosympodiaceae</taxon>
        <taxon>Tothia</taxon>
    </lineage>
</organism>
<name>A0A9P4NXG0_9PEZI</name>
<keyword evidence="1" id="KW-1133">Transmembrane helix</keyword>